<proteinExistence type="predicted"/>
<dbReference type="Ensembl" id="ENSSMAT00000024241.2">
    <property type="protein sequence ID" value="ENSSMAP00000023955.2"/>
    <property type="gene ID" value="ENSSMAG00000014637.2"/>
</dbReference>
<dbReference type="SUPFAM" id="SSF56399">
    <property type="entry name" value="ADP-ribosylation"/>
    <property type="match status" value="4"/>
</dbReference>
<dbReference type="PANTHER" id="PTHR36542:SF2">
    <property type="entry name" value="GIG2-LIKE PROTEIN DRED-RELATED"/>
    <property type="match status" value="1"/>
</dbReference>
<name>A0A8D3AUY0_SCOMX</name>
<dbReference type="PANTHER" id="PTHR36542">
    <property type="entry name" value="GIG2-LIKE PROTEIN DRED-RELATED"/>
    <property type="match status" value="1"/>
</dbReference>
<evidence type="ECO:0000313" key="2">
    <source>
        <dbReference type="Proteomes" id="UP000694558"/>
    </source>
</evidence>
<dbReference type="Proteomes" id="UP000694558">
    <property type="component" value="Chromosome 19"/>
</dbReference>
<sequence>MNYRAAANNMNRFQWAEDDFDLPAGAVRLGPSEPAPVSGRTYVMYHGTTRKNAGLIQATGFRQSAGGMLGRGVYLSRDLEKASRYPIEHPESDRVVIKVVVKVGKVVAINRQGHQLQKSWHDHGYDSAWVPPNCGMVKSGLEENCVWNPNHIQIIKLIQPTPVSNSGFNADCRSYVMYHGTTRKKAWSIQATGFRQSAGGMLGCGVYLSRDLEKASRYPLRHPESDRVVIKVVVNVGNVVAINHQGHPLQKSWHDHGYNTAWVPPNCGMVKSGAEENCVWNHKRIQIIATIQPTPSLLSADADMSRFRWAEDDSDLPSGAVRLGHSEPVSGRTYVMYHGTTRDHAWSIQDTGFHQSGGGMLGRGVYLTRDLEKASRYPIGHPESDRVVIKVVVKVGKVVAINRQGHPLQKSWHDHGYNTAWVPPNCGMVKSGAEENCVWNPKRIQIIKLIRPISTNDDDEDEEQSPSFYVMYHGTTREKAWSIQATGFRQSAGGMLGCGVYLSRDLEKASRYPLRHPESDRVVIKVVVNVGNVVAINHQGHPLQKSWHDHGYDTAWVPPNCGMVKSGAEENCVWNHKRIQIIATIQPTPVSNSGWYGNMRPM</sequence>
<dbReference type="Gene3D" id="3.90.175.10">
    <property type="entry name" value="Diphtheria Toxin, domain 1"/>
    <property type="match status" value="4"/>
</dbReference>
<dbReference type="AlphaFoldDB" id="A0A8D3AUY0"/>
<reference evidence="1" key="2">
    <citation type="submission" date="2025-08" db="UniProtKB">
        <authorList>
            <consortium name="Ensembl"/>
        </authorList>
    </citation>
    <scope>IDENTIFICATION</scope>
</reference>
<protein>
    <recommendedName>
        <fullName evidence="3">PARP catalytic domain-containing protein</fullName>
    </recommendedName>
</protein>
<evidence type="ECO:0000313" key="1">
    <source>
        <dbReference type="Ensembl" id="ENSSMAP00000023955.2"/>
    </source>
</evidence>
<evidence type="ECO:0008006" key="3">
    <source>
        <dbReference type="Google" id="ProtNLM"/>
    </source>
</evidence>
<reference evidence="1" key="1">
    <citation type="submission" date="2023-05" db="EMBL/GenBank/DDBJ databases">
        <title>High-quality long-read genome of Scophthalmus maximus.</title>
        <authorList>
            <person name="Lien S."/>
            <person name="Martinez P."/>
        </authorList>
    </citation>
    <scope>NUCLEOTIDE SEQUENCE [LARGE SCALE GENOMIC DNA]</scope>
</reference>
<accession>A0A8D3AUY0</accession>
<dbReference type="GeneTree" id="ENSGT00940000164445"/>
<organism evidence="1 2">
    <name type="scientific">Scophthalmus maximus</name>
    <name type="common">Turbot</name>
    <name type="synonym">Psetta maxima</name>
    <dbReference type="NCBI Taxonomy" id="52904"/>
    <lineage>
        <taxon>Eukaryota</taxon>
        <taxon>Metazoa</taxon>
        <taxon>Chordata</taxon>
        <taxon>Craniata</taxon>
        <taxon>Vertebrata</taxon>
        <taxon>Euteleostomi</taxon>
        <taxon>Actinopterygii</taxon>
        <taxon>Neopterygii</taxon>
        <taxon>Teleostei</taxon>
        <taxon>Neoteleostei</taxon>
        <taxon>Acanthomorphata</taxon>
        <taxon>Carangaria</taxon>
        <taxon>Pleuronectiformes</taxon>
        <taxon>Pleuronectoidei</taxon>
        <taxon>Scophthalmidae</taxon>
        <taxon>Scophthalmus</taxon>
    </lineage>
</organism>
<dbReference type="GO" id="GO:0005737">
    <property type="term" value="C:cytoplasm"/>
    <property type="evidence" value="ECO:0007669"/>
    <property type="project" value="TreeGrafter"/>
</dbReference>